<organism evidence="2 3">
    <name type="scientific">Operophtera brumata</name>
    <name type="common">Winter moth</name>
    <name type="synonym">Phalaena brumata</name>
    <dbReference type="NCBI Taxonomy" id="104452"/>
    <lineage>
        <taxon>Eukaryota</taxon>
        <taxon>Metazoa</taxon>
        <taxon>Ecdysozoa</taxon>
        <taxon>Arthropoda</taxon>
        <taxon>Hexapoda</taxon>
        <taxon>Insecta</taxon>
        <taxon>Pterygota</taxon>
        <taxon>Neoptera</taxon>
        <taxon>Endopterygota</taxon>
        <taxon>Lepidoptera</taxon>
        <taxon>Glossata</taxon>
        <taxon>Ditrysia</taxon>
        <taxon>Geometroidea</taxon>
        <taxon>Geometridae</taxon>
        <taxon>Larentiinae</taxon>
        <taxon>Operophtera</taxon>
    </lineage>
</organism>
<sequence length="145" mass="16533">MSINENEKNSENIISIVQNISDSDIKDENIFRCSRVAKLNPKTTRPRSIVVQFNSPRVRYTFLASSIKFNKSSPNNRLRLTGEKTPIFVVEHLSTSNKALHSAARSAARESGYKFVWVRNGRIYMGKIETSECKLIKKIESLNNL</sequence>
<accession>A0A0L7LPJ1</accession>
<evidence type="ECO:0000313" key="3">
    <source>
        <dbReference type="Proteomes" id="UP000037510"/>
    </source>
</evidence>
<gene>
    <name evidence="2" type="ORF">OBRU01_04366</name>
</gene>
<dbReference type="Proteomes" id="UP000037510">
    <property type="component" value="Unassembled WGS sequence"/>
</dbReference>
<comment type="caution">
    <text evidence="2">The sequence shown here is derived from an EMBL/GenBank/DDBJ whole genome shotgun (WGS) entry which is preliminary data.</text>
</comment>
<reference evidence="2 3" key="1">
    <citation type="journal article" date="2015" name="Genome Biol. Evol.">
        <title>The genome of winter moth (Operophtera brumata) provides a genomic perspective on sexual dimorphism and phenology.</title>
        <authorList>
            <person name="Derks M.F."/>
            <person name="Smit S."/>
            <person name="Salis L."/>
            <person name="Schijlen E."/>
            <person name="Bossers A."/>
            <person name="Mateman C."/>
            <person name="Pijl A.S."/>
            <person name="de Ridder D."/>
            <person name="Groenen M.A."/>
            <person name="Visser M.E."/>
            <person name="Megens H.J."/>
        </authorList>
    </citation>
    <scope>NUCLEOTIDE SEQUENCE [LARGE SCALE GENOMIC DNA]</scope>
    <source>
        <strain evidence="2">WM2013NL</strain>
        <tissue evidence="2">Head and thorax</tissue>
    </source>
</reference>
<dbReference type="InterPro" id="IPR057251">
    <property type="entry name" value="FP_C"/>
</dbReference>
<proteinExistence type="predicted"/>
<dbReference type="AlphaFoldDB" id="A0A0L7LPJ1"/>
<keyword evidence="3" id="KW-1185">Reference proteome</keyword>
<dbReference type="Pfam" id="PF25298">
    <property type="entry name" value="Baculo_FP_2nd"/>
    <property type="match status" value="1"/>
</dbReference>
<evidence type="ECO:0000259" key="1">
    <source>
        <dbReference type="Pfam" id="PF25298"/>
    </source>
</evidence>
<name>A0A0L7LPJ1_OPEBR</name>
<protein>
    <recommendedName>
        <fullName evidence="1">FP protein C-terminal domain-containing protein</fullName>
    </recommendedName>
</protein>
<dbReference type="EMBL" id="JTDY01000402">
    <property type="protein sequence ID" value="KOB77350.1"/>
    <property type="molecule type" value="Genomic_DNA"/>
</dbReference>
<evidence type="ECO:0000313" key="2">
    <source>
        <dbReference type="EMBL" id="KOB77350.1"/>
    </source>
</evidence>
<feature type="domain" description="FP protein C-terminal" evidence="1">
    <location>
        <begin position="95"/>
        <end position="145"/>
    </location>
</feature>